<keyword evidence="3" id="KW-1185">Reference proteome</keyword>
<protein>
    <submittedName>
        <fullName evidence="2">Uncharacterized protein</fullName>
    </submittedName>
</protein>
<feature type="transmembrane region" description="Helical" evidence="1">
    <location>
        <begin position="60"/>
        <end position="82"/>
    </location>
</feature>
<proteinExistence type="predicted"/>
<evidence type="ECO:0000313" key="3">
    <source>
        <dbReference type="Proteomes" id="UP000703038"/>
    </source>
</evidence>
<reference evidence="2 3" key="1">
    <citation type="submission" date="2021-01" db="EMBL/GenBank/DDBJ databases">
        <title>Genomics of switchgrass bacterial isolates.</title>
        <authorList>
            <person name="Shade A."/>
        </authorList>
    </citation>
    <scope>NUCLEOTIDE SEQUENCE [LARGE SCALE GENOMIC DNA]</scope>
    <source>
        <strain evidence="2 3">PvP111</strain>
    </source>
</reference>
<accession>A0ABS2KWD5</accession>
<comment type="caution">
    <text evidence="2">The sequence shown here is derived from an EMBL/GenBank/DDBJ whole genome shotgun (WGS) entry which is preliminary data.</text>
</comment>
<keyword evidence="1" id="KW-0472">Membrane</keyword>
<keyword evidence="1" id="KW-1133">Transmembrane helix</keyword>
<dbReference type="Proteomes" id="UP000703038">
    <property type="component" value="Unassembled WGS sequence"/>
</dbReference>
<name>A0ABS2KWD5_9NOCA</name>
<keyword evidence="1" id="KW-0812">Transmembrane</keyword>
<organism evidence="2 3">
    <name type="scientific">Rhodococcoides corynebacterioides</name>
    <dbReference type="NCBI Taxonomy" id="53972"/>
    <lineage>
        <taxon>Bacteria</taxon>
        <taxon>Bacillati</taxon>
        <taxon>Actinomycetota</taxon>
        <taxon>Actinomycetes</taxon>
        <taxon>Mycobacteriales</taxon>
        <taxon>Nocardiaceae</taxon>
        <taxon>Rhodococcoides</taxon>
    </lineage>
</organism>
<evidence type="ECO:0000256" key="1">
    <source>
        <dbReference type="SAM" id="Phobius"/>
    </source>
</evidence>
<sequence length="84" mass="8667">MSFYAQVPSPTPEAPPFIKELVGELTPLWITFLVVGVIAAAVGAGVAARHSDLSIGMTRIPMGLLASAGAAIAAFSLFLLVWGN</sequence>
<dbReference type="EMBL" id="JAFBBK010000001">
    <property type="protein sequence ID" value="MBM7416260.1"/>
    <property type="molecule type" value="Genomic_DNA"/>
</dbReference>
<feature type="transmembrane region" description="Helical" evidence="1">
    <location>
        <begin position="28"/>
        <end position="48"/>
    </location>
</feature>
<gene>
    <name evidence="2" type="ORF">JOE42_002993</name>
</gene>
<evidence type="ECO:0000313" key="2">
    <source>
        <dbReference type="EMBL" id="MBM7416260.1"/>
    </source>
</evidence>